<feature type="compositionally biased region" description="Low complexity" evidence="1">
    <location>
        <begin position="171"/>
        <end position="181"/>
    </location>
</feature>
<feature type="region of interest" description="Disordered" evidence="1">
    <location>
        <begin position="721"/>
        <end position="761"/>
    </location>
</feature>
<reference evidence="2" key="1">
    <citation type="submission" date="2022-07" db="EMBL/GenBank/DDBJ databases">
        <title>Phylogenomic reconstructions and comparative analyses of Kickxellomycotina fungi.</title>
        <authorList>
            <person name="Reynolds N.K."/>
            <person name="Stajich J.E."/>
            <person name="Barry K."/>
            <person name="Grigoriev I.V."/>
            <person name="Crous P."/>
            <person name="Smith M.E."/>
        </authorList>
    </citation>
    <scope>NUCLEOTIDE SEQUENCE</scope>
    <source>
        <strain evidence="2">NBRC 32514</strain>
    </source>
</reference>
<feature type="region of interest" description="Disordered" evidence="1">
    <location>
        <begin position="265"/>
        <end position="291"/>
    </location>
</feature>
<feature type="compositionally biased region" description="Low complexity" evidence="1">
    <location>
        <begin position="312"/>
        <end position="331"/>
    </location>
</feature>
<evidence type="ECO:0000256" key="1">
    <source>
        <dbReference type="SAM" id="MobiDB-lite"/>
    </source>
</evidence>
<dbReference type="Pfam" id="PF01803">
    <property type="entry name" value="LIM_bind"/>
    <property type="match status" value="1"/>
</dbReference>
<feature type="region of interest" description="Disordered" evidence="1">
    <location>
        <begin position="57"/>
        <end position="93"/>
    </location>
</feature>
<feature type="region of interest" description="Disordered" evidence="1">
    <location>
        <begin position="504"/>
        <end position="536"/>
    </location>
</feature>
<accession>A0A9W7Y694</accession>
<feature type="region of interest" description="Disordered" evidence="1">
    <location>
        <begin position="358"/>
        <end position="488"/>
    </location>
</feature>
<feature type="compositionally biased region" description="Polar residues" evidence="1">
    <location>
        <begin position="727"/>
        <end position="743"/>
    </location>
</feature>
<feature type="compositionally biased region" description="Low complexity" evidence="1">
    <location>
        <begin position="434"/>
        <end position="447"/>
    </location>
</feature>
<gene>
    <name evidence="2" type="ORF">LPJ53_001490</name>
</gene>
<organism evidence="2 3">
    <name type="scientific">Coemansia erecta</name>
    <dbReference type="NCBI Taxonomy" id="147472"/>
    <lineage>
        <taxon>Eukaryota</taxon>
        <taxon>Fungi</taxon>
        <taxon>Fungi incertae sedis</taxon>
        <taxon>Zoopagomycota</taxon>
        <taxon>Kickxellomycotina</taxon>
        <taxon>Kickxellomycetes</taxon>
        <taxon>Kickxellales</taxon>
        <taxon>Kickxellaceae</taxon>
        <taxon>Coemansia</taxon>
    </lineage>
</organism>
<evidence type="ECO:0000313" key="3">
    <source>
        <dbReference type="Proteomes" id="UP001149813"/>
    </source>
</evidence>
<feature type="compositionally biased region" description="Low complexity" evidence="1">
    <location>
        <begin position="76"/>
        <end position="93"/>
    </location>
</feature>
<name>A0A9W7Y694_9FUNG</name>
<feature type="compositionally biased region" description="Polar residues" evidence="1">
    <location>
        <begin position="455"/>
        <end position="471"/>
    </location>
</feature>
<feature type="region of interest" description="Disordered" evidence="1">
    <location>
        <begin position="171"/>
        <end position="223"/>
    </location>
</feature>
<dbReference type="OrthoDB" id="774557at2759"/>
<feature type="compositionally biased region" description="Low complexity" evidence="1">
    <location>
        <begin position="188"/>
        <end position="223"/>
    </location>
</feature>
<feature type="compositionally biased region" description="Polar residues" evidence="1">
    <location>
        <begin position="832"/>
        <end position="843"/>
    </location>
</feature>
<feature type="compositionally biased region" description="Low complexity" evidence="1">
    <location>
        <begin position="390"/>
        <end position="403"/>
    </location>
</feature>
<evidence type="ECO:0008006" key="4">
    <source>
        <dbReference type="Google" id="ProtNLM"/>
    </source>
</evidence>
<sequence>MDNQINMNGAVSSQTTPGGVGNPAIGGMLNMRYGPGVPASMAAAMGQLGQMGFPGQPPAAMGSATAVHPGHPAHPHQPQGLQHHQQQQQQQQHNPAMLFHQQLMSPGGGGWALHNTASQLSQALGSPPMQTNPLMSVAEQQQHPKTVPQSQIDANSAIVFAQLSAMASQAHQQSQQLQIQPQPHPHVQPRSQTSVGLPQSQQLQPQLQQPQLQQPQQQQQQQMMMQHNGYSLLMHQLHQQPEHIQRAAMVAALSTQQQYQQYAMPPPPVPSLAGQTKVTPHSTPPTASSTPALNSAALPIAPIHAPMKTTVAAAAASQQHHPKQQQQQPLQGVTISDSPAANGLAGVSAGAVSDNAAANSVNPSLPPSLNMSAETNMATGGNGIGGRAESTVSSSSPALSTGTRKSRASPKAQQPKKNSKETKRKGGAKKDSRSTAVAAAANVRTTSDTPVDASIPNTAPSRPAQTQSQNQAAPASAPPAPKRARSRSVAVAAPISLVAPVPTAAVGSEPDSAKTLSSEAEQLPPPLMPSHTSLSSAAAAAPSVKFSTQPTRAPRSSTVIPLPYEIDHLHTEQDILGSGVERLLAFHGDLTDSVRDLEKWNSTVAKHFSSDGTLRLDLGTQSFDIPVSTTGRFYQQLFNEGGVSSIHVALGPAKVHRLRHAASLISFHGVMITSTYSGGRRVIETGSLRVIFTPDYHIRVWAFSAADATICLPRKRPNAQDDAMTRNAESTIGRNLEWPNTSALPPKRRKSAHGRQPPEECVLPPAALRHAEVASTMHALRDLIDIQAQNPSKPVAAVLKMWASAEKVAVEATSSKSSASAGERRRPRKRSIQASMAPTSTARPASDNAAVPSAEKPATSDKPVHLVSPAATESAL</sequence>
<keyword evidence="3" id="KW-1185">Reference proteome</keyword>
<evidence type="ECO:0000313" key="2">
    <source>
        <dbReference type="EMBL" id="KAJ1724215.1"/>
    </source>
</evidence>
<proteinExistence type="predicted"/>
<dbReference type="AlphaFoldDB" id="A0A9W7Y694"/>
<dbReference type="Proteomes" id="UP001149813">
    <property type="component" value="Unassembled WGS sequence"/>
</dbReference>
<dbReference type="InterPro" id="IPR029005">
    <property type="entry name" value="LIM-bd/SEUSS"/>
</dbReference>
<feature type="region of interest" description="Disordered" evidence="1">
    <location>
        <begin position="311"/>
        <end position="337"/>
    </location>
</feature>
<feature type="compositionally biased region" description="Polar residues" evidence="1">
    <location>
        <begin position="367"/>
        <end position="379"/>
    </location>
</feature>
<comment type="caution">
    <text evidence="2">The sequence shown here is derived from an EMBL/GenBank/DDBJ whole genome shotgun (WGS) entry which is preliminary data.</text>
</comment>
<feature type="compositionally biased region" description="Low complexity" evidence="1">
    <location>
        <begin position="279"/>
        <end position="291"/>
    </location>
</feature>
<feature type="region of interest" description="Disordered" evidence="1">
    <location>
        <begin position="810"/>
        <end position="876"/>
    </location>
</feature>
<dbReference type="EMBL" id="JANBOJ010000038">
    <property type="protein sequence ID" value="KAJ1724215.1"/>
    <property type="molecule type" value="Genomic_DNA"/>
</dbReference>
<protein>
    <recommendedName>
        <fullName evidence="4">LIM-domain binding protein-domain-containing protein</fullName>
    </recommendedName>
</protein>